<proteinExistence type="inferred from homology"/>
<dbReference type="OrthoDB" id="361029at2759"/>
<dbReference type="Pfam" id="PF02598">
    <property type="entry name" value="Methyltrn_RNA_3"/>
    <property type="match status" value="1"/>
</dbReference>
<reference evidence="3 4" key="1">
    <citation type="submission" date="2016-07" db="EMBL/GenBank/DDBJ databases">
        <title>Pervasive Adenine N6-methylation of Active Genes in Fungi.</title>
        <authorList>
            <consortium name="DOE Joint Genome Institute"/>
            <person name="Mondo S.J."/>
            <person name="Dannebaum R.O."/>
            <person name="Kuo R.C."/>
            <person name="Labutti K."/>
            <person name="Haridas S."/>
            <person name="Kuo A."/>
            <person name="Salamov A."/>
            <person name="Ahrendt S.R."/>
            <person name="Lipzen A."/>
            <person name="Sullivan W."/>
            <person name="Andreopoulos W.B."/>
            <person name="Clum A."/>
            <person name="Lindquist E."/>
            <person name="Daum C."/>
            <person name="Ramamoorthy G.K."/>
            <person name="Gryganskyi A."/>
            <person name="Culley D."/>
            <person name="Magnuson J.K."/>
            <person name="James T.Y."/>
            <person name="O'Malley M.A."/>
            <person name="Stajich J.E."/>
            <person name="Spatafora J.W."/>
            <person name="Visel A."/>
            <person name="Grigoriev I.V."/>
        </authorList>
    </citation>
    <scope>NUCLEOTIDE SEQUENCE [LARGE SCALE GENOMIC DNA]</scope>
    <source>
        <strain evidence="3 4">CBS 115471</strain>
    </source>
</reference>
<dbReference type="Gene3D" id="3.40.1280.10">
    <property type="match status" value="2"/>
</dbReference>
<evidence type="ECO:0000313" key="3">
    <source>
        <dbReference type="EMBL" id="ORY10636.1"/>
    </source>
</evidence>
<name>A0A1Y1ZK82_9PLEO</name>
<gene>
    <name evidence="3" type="ORF">BCR34DRAFT_566428</name>
</gene>
<dbReference type="PANTHER" id="PTHR12150:SF13">
    <property type="entry name" value="METHYLTRANSFERASE C9ORF114-RELATED"/>
    <property type="match status" value="1"/>
</dbReference>
<dbReference type="Proteomes" id="UP000193144">
    <property type="component" value="Unassembled WGS sequence"/>
</dbReference>
<keyword evidence="3" id="KW-0489">Methyltransferase</keyword>
<comment type="caution">
    <text evidence="3">The sequence shown here is derived from an EMBL/GenBank/DDBJ whole genome shotgun (WGS) entry which is preliminary data.</text>
</comment>
<feature type="compositionally biased region" description="Polar residues" evidence="2">
    <location>
        <begin position="167"/>
        <end position="178"/>
    </location>
</feature>
<dbReference type="GO" id="GO:0032259">
    <property type="term" value="P:methylation"/>
    <property type="evidence" value="ECO:0007669"/>
    <property type="project" value="UniProtKB-KW"/>
</dbReference>
<dbReference type="AlphaFoldDB" id="A0A1Y1ZK82"/>
<evidence type="ECO:0000256" key="2">
    <source>
        <dbReference type="SAM" id="MobiDB-lite"/>
    </source>
</evidence>
<organism evidence="3 4">
    <name type="scientific">Clohesyomyces aquaticus</name>
    <dbReference type="NCBI Taxonomy" id="1231657"/>
    <lineage>
        <taxon>Eukaryota</taxon>
        <taxon>Fungi</taxon>
        <taxon>Dikarya</taxon>
        <taxon>Ascomycota</taxon>
        <taxon>Pezizomycotina</taxon>
        <taxon>Dothideomycetes</taxon>
        <taxon>Pleosporomycetidae</taxon>
        <taxon>Pleosporales</taxon>
        <taxon>Lindgomycetaceae</taxon>
        <taxon>Clohesyomyces</taxon>
    </lineage>
</organism>
<protein>
    <submittedName>
        <fullName evidence="3">Putative RNA methyltransferase-domain-containing protein</fullName>
    </submittedName>
</protein>
<accession>A0A1Y1ZK82</accession>
<dbReference type="InterPro" id="IPR003750">
    <property type="entry name" value="Put_MeTrfase-C9orf114-like"/>
</dbReference>
<keyword evidence="3" id="KW-0808">Transferase</keyword>
<dbReference type="CDD" id="cd18086">
    <property type="entry name" value="HsC9orf114-like"/>
    <property type="match status" value="1"/>
</dbReference>
<evidence type="ECO:0000313" key="4">
    <source>
        <dbReference type="Proteomes" id="UP000193144"/>
    </source>
</evidence>
<feature type="region of interest" description="Disordered" evidence="2">
    <location>
        <begin position="1"/>
        <end position="181"/>
    </location>
</feature>
<feature type="compositionally biased region" description="Basic and acidic residues" evidence="2">
    <location>
        <begin position="116"/>
        <end position="126"/>
    </location>
</feature>
<keyword evidence="4" id="KW-1185">Reference proteome</keyword>
<dbReference type="InterPro" id="IPR029026">
    <property type="entry name" value="tRNA_m1G_MTases_N"/>
</dbReference>
<dbReference type="InterPro" id="IPR029028">
    <property type="entry name" value="Alpha/beta_knot_MTases"/>
</dbReference>
<feature type="compositionally biased region" description="Basic and acidic residues" evidence="2">
    <location>
        <begin position="31"/>
        <end position="40"/>
    </location>
</feature>
<dbReference type="PANTHER" id="PTHR12150">
    <property type="entry name" value="CLASS IV SAM-BINDING METHYLTRANSFERASE-RELATED"/>
    <property type="match status" value="1"/>
</dbReference>
<feature type="compositionally biased region" description="Basic and acidic residues" evidence="2">
    <location>
        <begin position="81"/>
        <end position="100"/>
    </location>
</feature>
<sequence>MPEKEKSKKRKRTAVVVQDLSDNDGSGSMDVEAHTEREMAPSKYSAAHPLKKRVDDDEKHHRKDSSRQVVVESLLKKKKSAKPEKSKVRGEDDVGTKDRTSAPIVDQAHVTKKSRKDGNLKEEGKGNAKRNAAVKDSEDESEDSAVEGRPTKTYQEDAMEIDDPVDKNSSSDLNTSKPSALFKPKKGRDWTLSIALPGSFIANTKSIEQKNSLAARIARAAAVFCVDEVIIFDDDPSTLPHFASKTQIKGKKTKADLLAGVGPDQEPWDNPDQFLFHVLSYLECPPHLRVALFPHHPNLRGCGAMPSLDMPHHSRPTEWTQYREGVTVEVRDDFSTLHSNSRRNKASTPEEFSYVDCGIGFPVRVPYAIPLHMRVTLKFANADPPPRWPKITQQIADGLNAEPVLASTPREEAGYYWGYTIRRAESLSEVFIGSPYEDGYDYTLGTSERGVRLSSLLPDRRDYRFGSEDDGEPEFVNGSLKLPTSFKHLLLVIGGVQGLEPAVVSDPILKEKGFTKEKAHEAFDGWVDLVPGQGSRTIRTEEAVWLALMGTREYVEGNV</sequence>
<dbReference type="SUPFAM" id="SSF75217">
    <property type="entry name" value="alpha/beta knot"/>
    <property type="match status" value="1"/>
</dbReference>
<dbReference type="STRING" id="1231657.A0A1Y1ZK82"/>
<comment type="similarity">
    <text evidence="1">Belongs to the class IV-like SAM-binding methyltransferase superfamily.</text>
</comment>
<evidence type="ECO:0000256" key="1">
    <source>
        <dbReference type="ARBA" id="ARBA00009841"/>
    </source>
</evidence>
<dbReference type="GO" id="GO:0008168">
    <property type="term" value="F:methyltransferase activity"/>
    <property type="evidence" value="ECO:0007669"/>
    <property type="project" value="UniProtKB-KW"/>
</dbReference>
<dbReference type="EMBL" id="MCFA01000070">
    <property type="protein sequence ID" value="ORY10636.1"/>
    <property type="molecule type" value="Genomic_DNA"/>
</dbReference>